<protein>
    <submittedName>
        <fullName evidence="1">Uncharacterized protein</fullName>
    </submittedName>
</protein>
<evidence type="ECO:0000313" key="2">
    <source>
        <dbReference type="Proteomes" id="UP000027265"/>
    </source>
</evidence>
<sequence length="154" mass="17615">MRRHPEDTILSYDQVQQFIVEFTAIVPIKHDMCINSCVAFTRLYQAIDFCLKCSSPCLDPIKLTSTGGKIEVYDDIYTRKLLLNAVLSGKVTSDNTILLFLIDGTQLYWSKASDCWIYIWKKHVLPGSFIPGLNKPKNLEFFLFQGLHHLAAIQ</sequence>
<dbReference type="STRING" id="933084.A0A067PIL3"/>
<proteinExistence type="predicted"/>
<name>A0A067PIL3_9AGAM</name>
<gene>
    <name evidence="1" type="ORF">JAAARDRAFT_63263</name>
</gene>
<dbReference type="Proteomes" id="UP000027265">
    <property type="component" value="Unassembled WGS sequence"/>
</dbReference>
<keyword evidence="2" id="KW-1185">Reference proteome</keyword>
<organism evidence="1 2">
    <name type="scientific">Jaapia argillacea MUCL 33604</name>
    <dbReference type="NCBI Taxonomy" id="933084"/>
    <lineage>
        <taxon>Eukaryota</taxon>
        <taxon>Fungi</taxon>
        <taxon>Dikarya</taxon>
        <taxon>Basidiomycota</taxon>
        <taxon>Agaricomycotina</taxon>
        <taxon>Agaricomycetes</taxon>
        <taxon>Agaricomycetidae</taxon>
        <taxon>Jaapiales</taxon>
        <taxon>Jaapiaceae</taxon>
        <taxon>Jaapia</taxon>
    </lineage>
</organism>
<dbReference type="OrthoDB" id="3261594at2759"/>
<reference evidence="2" key="1">
    <citation type="journal article" date="2014" name="Proc. Natl. Acad. Sci. U.S.A.">
        <title>Extensive sampling of basidiomycete genomes demonstrates inadequacy of the white-rot/brown-rot paradigm for wood decay fungi.</title>
        <authorList>
            <person name="Riley R."/>
            <person name="Salamov A.A."/>
            <person name="Brown D.W."/>
            <person name="Nagy L.G."/>
            <person name="Floudas D."/>
            <person name="Held B.W."/>
            <person name="Levasseur A."/>
            <person name="Lombard V."/>
            <person name="Morin E."/>
            <person name="Otillar R."/>
            <person name="Lindquist E.A."/>
            <person name="Sun H."/>
            <person name="LaButti K.M."/>
            <person name="Schmutz J."/>
            <person name="Jabbour D."/>
            <person name="Luo H."/>
            <person name="Baker S.E."/>
            <person name="Pisabarro A.G."/>
            <person name="Walton J.D."/>
            <person name="Blanchette R.A."/>
            <person name="Henrissat B."/>
            <person name="Martin F."/>
            <person name="Cullen D."/>
            <person name="Hibbett D.S."/>
            <person name="Grigoriev I.V."/>
        </authorList>
    </citation>
    <scope>NUCLEOTIDE SEQUENCE [LARGE SCALE GENOMIC DNA]</scope>
    <source>
        <strain evidence="2">MUCL 33604</strain>
    </source>
</reference>
<evidence type="ECO:0000313" key="1">
    <source>
        <dbReference type="EMBL" id="KDQ50306.1"/>
    </source>
</evidence>
<accession>A0A067PIL3</accession>
<dbReference type="AlphaFoldDB" id="A0A067PIL3"/>
<dbReference type="EMBL" id="KL197762">
    <property type="protein sequence ID" value="KDQ50306.1"/>
    <property type="molecule type" value="Genomic_DNA"/>
</dbReference>
<dbReference type="HOGENOM" id="CLU_1704481_0_0_1"/>
<dbReference type="InParanoid" id="A0A067PIL3"/>